<dbReference type="AlphaFoldDB" id="A0A317ZPC1"/>
<protein>
    <recommendedName>
        <fullName evidence="1">Peptidase S24/S26A/S26B/S26C domain-containing protein</fullName>
    </recommendedName>
</protein>
<dbReference type="EMBL" id="QHJQ01000002">
    <property type="protein sequence ID" value="PXA05211.1"/>
    <property type="molecule type" value="Genomic_DNA"/>
</dbReference>
<dbReference type="Proteomes" id="UP000247099">
    <property type="component" value="Unassembled WGS sequence"/>
</dbReference>
<dbReference type="SUPFAM" id="SSF51306">
    <property type="entry name" value="LexA/Signal peptidase"/>
    <property type="match status" value="1"/>
</dbReference>
<gene>
    <name evidence="2" type="ORF">DDZ13_04420</name>
</gene>
<sequence length="136" mass="15135">MLLLGCNTTSTSNNTTFAPVDYDEAFKVGQMVKFADSGAYMARTSGTSMEPVLTKNTIIIVRPIDFDDLEEGMTVGYLNKNGEKVLHQLIRRAGPDAWVAKGINNAREDKERVTRKNLMGVLYTVLYNEASEPRAR</sequence>
<accession>A0A317ZPC1</accession>
<evidence type="ECO:0000259" key="1">
    <source>
        <dbReference type="Pfam" id="PF00717"/>
    </source>
</evidence>
<keyword evidence="3" id="KW-1185">Reference proteome</keyword>
<dbReference type="InParanoid" id="A0A317ZPC1"/>
<dbReference type="CDD" id="cd06462">
    <property type="entry name" value="Peptidase_S24_S26"/>
    <property type="match status" value="1"/>
</dbReference>
<evidence type="ECO:0000313" key="3">
    <source>
        <dbReference type="Proteomes" id="UP000247099"/>
    </source>
</evidence>
<evidence type="ECO:0000313" key="2">
    <source>
        <dbReference type="EMBL" id="PXA05211.1"/>
    </source>
</evidence>
<feature type="domain" description="Peptidase S24/S26A/S26B/S26C" evidence="1">
    <location>
        <begin position="22"/>
        <end position="94"/>
    </location>
</feature>
<organism evidence="2 3">
    <name type="scientific">Coraliomargarita sinensis</name>
    <dbReference type="NCBI Taxonomy" id="2174842"/>
    <lineage>
        <taxon>Bacteria</taxon>
        <taxon>Pseudomonadati</taxon>
        <taxon>Verrucomicrobiota</taxon>
        <taxon>Opitutia</taxon>
        <taxon>Puniceicoccales</taxon>
        <taxon>Coraliomargaritaceae</taxon>
        <taxon>Coraliomargarita</taxon>
    </lineage>
</organism>
<dbReference type="InterPro" id="IPR015927">
    <property type="entry name" value="Peptidase_S24_S26A/B/C"/>
</dbReference>
<proteinExistence type="predicted"/>
<reference evidence="2 3" key="1">
    <citation type="submission" date="2018-05" db="EMBL/GenBank/DDBJ databases">
        <title>Coraliomargarita sinensis sp. nov., isolated from a marine solar saltern.</title>
        <authorList>
            <person name="Zhou L.Y."/>
        </authorList>
    </citation>
    <scope>NUCLEOTIDE SEQUENCE [LARGE SCALE GENOMIC DNA]</scope>
    <source>
        <strain evidence="2 3">WN38</strain>
    </source>
</reference>
<dbReference type="InterPro" id="IPR036286">
    <property type="entry name" value="LexA/Signal_pep-like_sf"/>
</dbReference>
<comment type="caution">
    <text evidence="2">The sequence shown here is derived from an EMBL/GenBank/DDBJ whole genome shotgun (WGS) entry which is preliminary data.</text>
</comment>
<dbReference type="Pfam" id="PF00717">
    <property type="entry name" value="Peptidase_S24"/>
    <property type="match status" value="1"/>
</dbReference>
<name>A0A317ZPC1_9BACT</name>